<dbReference type="GO" id="GO:0006281">
    <property type="term" value="P:DNA repair"/>
    <property type="evidence" value="ECO:0007669"/>
    <property type="project" value="InterPro"/>
</dbReference>
<dbReference type="GO" id="GO:0003697">
    <property type="term" value="F:single-stranded DNA binding"/>
    <property type="evidence" value="ECO:0007669"/>
    <property type="project" value="InterPro"/>
</dbReference>
<evidence type="ECO:0000256" key="4">
    <source>
        <dbReference type="ARBA" id="ARBA00023172"/>
    </source>
</evidence>
<dbReference type="GO" id="GO:0005524">
    <property type="term" value="F:ATP binding"/>
    <property type="evidence" value="ECO:0007669"/>
    <property type="project" value="UniProtKB-KW"/>
</dbReference>
<evidence type="ECO:0000256" key="2">
    <source>
        <dbReference type="ARBA" id="ARBA00022741"/>
    </source>
</evidence>
<dbReference type="GO" id="GO:0008094">
    <property type="term" value="F:ATP-dependent activity, acting on DNA"/>
    <property type="evidence" value="ECO:0007669"/>
    <property type="project" value="InterPro"/>
</dbReference>
<keyword evidence="4" id="KW-0233">DNA recombination</keyword>
<dbReference type="SUPFAM" id="SSF52540">
    <property type="entry name" value="P-loop containing nucleoside triphosphate hydrolases"/>
    <property type="match status" value="1"/>
</dbReference>
<dbReference type="InterPro" id="IPR013765">
    <property type="entry name" value="DNA_recomb/repair_RecA"/>
</dbReference>
<dbReference type="GO" id="GO:0006418">
    <property type="term" value="P:tRNA aminoacylation for protein translation"/>
    <property type="evidence" value="ECO:0007669"/>
    <property type="project" value="InterPro"/>
</dbReference>
<dbReference type="PANTHER" id="PTHR45900">
    <property type="entry name" value="RECA"/>
    <property type="match status" value="1"/>
</dbReference>
<evidence type="ECO:0000313" key="6">
    <source>
        <dbReference type="EMBL" id="KMZ96256.1"/>
    </source>
</evidence>
<dbReference type="InterPro" id="IPR020587">
    <property type="entry name" value="RecA_monomer-monomer_interface"/>
</dbReference>
<dbReference type="PROSITE" id="PS50163">
    <property type="entry name" value="RECA_3"/>
    <property type="match status" value="1"/>
</dbReference>
<proteinExistence type="inferred from homology"/>
<evidence type="ECO:0000313" key="7">
    <source>
        <dbReference type="Proteomes" id="UP000053239"/>
    </source>
</evidence>
<dbReference type="Gene3D" id="3.40.50.300">
    <property type="entry name" value="P-loop containing nucleotide triphosphate hydrolases"/>
    <property type="match status" value="1"/>
</dbReference>
<feature type="domain" description="RecA family profile 2" evidence="5">
    <location>
        <begin position="40"/>
        <end position="121"/>
    </location>
</feature>
<dbReference type="GO" id="GO:0005829">
    <property type="term" value="C:cytosol"/>
    <property type="evidence" value="ECO:0007669"/>
    <property type="project" value="TreeGrafter"/>
</dbReference>
<gene>
    <name evidence="6" type="ORF">PVNG_02394</name>
</gene>
<evidence type="ECO:0000259" key="5">
    <source>
        <dbReference type="PROSITE" id="PS50163"/>
    </source>
</evidence>
<dbReference type="InterPro" id="IPR049428">
    <property type="entry name" value="RecA-like_N"/>
</dbReference>
<dbReference type="GO" id="GO:0006310">
    <property type="term" value="P:DNA recombination"/>
    <property type="evidence" value="ECO:0007669"/>
    <property type="project" value="UniProtKB-KW"/>
</dbReference>
<dbReference type="PRINTS" id="PR00142">
    <property type="entry name" value="RECA"/>
</dbReference>
<dbReference type="Gene3D" id="3.40.50.620">
    <property type="entry name" value="HUPs"/>
    <property type="match status" value="1"/>
</dbReference>
<dbReference type="EMBL" id="KQ235637">
    <property type="protein sequence ID" value="KMZ96256.1"/>
    <property type="molecule type" value="Genomic_DNA"/>
</dbReference>
<organism evidence="6 7">
    <name type="scientific">Plasmodium vivax North Korean</name>
    <dbReference type="NCBI Taxonomy" id="1035514"/>
    <lineage>
        <taxon>Eukaryota</taxon>
        <taxon>Sar</taxon>
        <taxon>Alveolata</taxon>
        <taxon>Apicomplexa</taxon>
        <taxon>Aconoidasida</taxon>
        <taxon>Haemosporida</taxon>
        <taxon>Plasmodiidae</taxon>
        <taxon>Plasmodium</taxon>
        <taxon>Plasmodium (Plasmodium)</taxon>
    </lineage>
</organism>
<protein>
    <recommendedName>
        <fullName evidence="5">RecA family profile 2 domain-containing protein</fullName>
    </recommendedName>
</protein>
<dbReference type="SUPFAM" id="SSF52374">
    <property type="entry name" value="Nucleotidylyl transferase"/>
    <property type="match status" value="1"/>
</dbReference>
<comment type="similarity">
    <text evidence="1">Belongs to the RecA family.</text>
</comment>
<dbReference type="InterPro" id="IPR027417">
    <property type="entry name" value="P-loop_NTPase"/>
</dbReference>
<evidence type="ECO:0000256" key="1">
    <source>
        <dbReference type="ARBA" id="ARBA00009391"/>
    </source>
</evidence>
<dbReference type="PANTHER" id="PTHR45900:SF1">
    <property type="entry name" value="MITOCHONDRIAL DNA REPAIR PROTEIN RECA HOMOLOG-RELATED"/>
    <property type="match status" value="1"/>
</dbReference>
<keyword evidence="2" id="KW-0547">Nucleotide-binding</keyword>
<dbReference type="Pfam" id="PF00154">
    <property type="entry name" value="RecA_N"/>
    <property type="match status" value="1"/>
</dbReference>
<dbReference type="AlphaFoldDB" id="A0A0J9TM60"/>
<dbReference type="Proteomes" id="UP000053239">
    <property type="component" value="Unassembled WGS sequence"/>
</dbReference>
<reference evidence="6 7" key="1">
    <citation type="submission" date="2011-09" db="EMBL/GenBank/DDBJ databases">
        <title>The Genome Sequence of Plasmodium vivax North Korean.</title>
        <authorList>
            <consortium name="The Broad Institute Genome Sequencing Platform"/>
            <consortium name="The Broad Institute Genome Sequencing Center for Infectious Disease"/>
            <person name="Neafsey D."/>
            <person name="Carlton J."/>
            <person name="Barnwell J."/>
            <person name="Collins W."/>
            <person name="Escalante A."/>
            <person name="Mullikin J."/>
            <person name="Saul A."/>
            <person name="Guigo R."/>
            <person name="Camara F."/>
            <person name="Young S.K."/>
            <person name="Zeng Q."/>
            <person name="Gargeya S."/>
            <person name="Fitzgerald M."/>
            <person name="Haas B."/>
            <person name="Abouelleil A."/>
            <person name="Alvarado L."/>
            <person name="Arachchi H.M."/>
            <person name="Berlin A."/>
            <person name="Brown A."/>
            <person name="Chapman S.B."/>
            <person name="Chen Z."/>
            <person name="Dunbar C."/>
            <person name="Freedman E."/>
            <person name="Gearin G."/>
            <person name="Gellesch M."/>
            <person name="Goldberg J."/>
            <person name="Griggs A."/>
            <person name="Gujja S."/>
            <person name="Heiman D."/>
            <person name="Howarth C."/>
            <person name="Larson L."/>
            <person name="Lui A."/>
            <person name="MacDonald P.J.P."/>
            <person name="Montmayeur A."/>
            <person name="Murphy C."/>
            <person name="Neiman D."/>
            <person name="Pearson M."/>
            <person name="Priest M."/>
            <person name="Roberts A."/>
            <person name="Saif S."/>
            <person name="Shea T."/>
            <person name="Shenoy N."/>
            <person name="Sisk P."/>
            <person name="Stolte C."/>
            <person name="Sykes S."/>
            <person name="Wortman J."/>
            <person name="Nusbaum C."/>
            <person name="Birren B."/>
        </authorList>
    </citation>
    <scope>NUCLEOTIDE SEQUENCE [LARGE SCALE GENOMIC DNA]</scope>
    <source>
        <strain evidence="6 7">North Korean</strain>
    </source>
</reference>
<evidence type="ECO:0000256" key="3">
    <source>
        <dbReference type="ARBA" id="ARBA00022840"/>
    </source>
</evidence>
<sequence>MVPETELDASINDQSMGLLARLMSRGLRVLQSHLIGSKTTVIFINQVRDQIKQSTYFPSTTTSGGRALKYAASIRVEVRRQEAIKQGEKVIGFITKVIIVKNKFNGPMVQVPLRLYFETGFIIGDLIKRYHKLIGIESYLLTGTDEHGEKILNNSKKEGLRPEEFVSLNSSKFQKLHSQLEISADFFVRTTDENHKEYVKEFFIDLIDKNLVYKST</sequence>
<keyword evidence="3" id="KW-0067">ATP-binding</keyword>
<name>A0A0J9TM60_PLAVI</name>
<dbReference type="GO" id="GO:0004812">
    <property type="term" value="F:aminoacyl-tRNA ligase activity"/>
    <property type="evidence" value="ECO:0007669"/>
    <property type="project" value="UniProtKB-KW"/>
</dbReference>
<accession>A0A0J9TM60</accession>
<dbReference type="InterPro" id="IPR014729">
    <property type="entry name" value="Rossmann-like_a/b/a_fold"/>
</dbReference>